<feature type="binding site" evidence="10">
    <location>
        <position position="148"/>
    </location>
    <ligand>
        <name>glyoxylate</name>
        <dbReference type="ChEBI" id="CHEBI:36655"/>
    </ligand>
</feature>
<feature type="binding site" evidence="10">
    <location>
        <position position="262"/>
    </location>
    <ligand>
        <name>glyoxylate</name>
        <dbReference type="ChEBI" id="CHEBI:36655"/>
    </ligand>
</feature>
<dbReference type="EMBL" id="BMAV01025743">
    <property type="protein sequence ID" value="GFS44312.1"/>
    <property type="molecule type" value="Genomic_DNA"/>
</dbReference>
<evidence type="ECO:0000256" key="4">
    <source>
        <dbReference type="ARBA" id="ARBA00022643"/>
    </source>
</evidence>
<gene>
    <name evidence="12" type="primary">Hao1</name>
    <name evidence="12" type="ORF">TNIN_485371</name>
</gene>
<evidence type="ECO:0000256" key="6">
    <source>
        <dbReference type="ARBA" id="ARBA00024042"/>
    </source>
</evidence>
<evidence type="ECO:0000256" key="1">
    <source>
        <dbReference type="ARBA" id="ARBA00001917"/>
    </source>
</evidence>
<feature type="active site" description="Proton acceptor" evidence="9">
    <location>
        <position position="259"/>
    </location>
</feature>
<dbReference type="GO" id="GO:0003973">
    <property type="term" value="F:(S)-2-hydroxy-acid oxidase activity"/>
    <property type="evidence" value="ECO:0007669"/>
    <property type="project" value="UniProtKB-EC"/>
</dbReference>
<dbReference type="InterPro" id="IPR000262">
    <property type="entry name" value="FMN-dep_DH"/>
</dbReference>
<keyword evidence="4 10" id="KW-0288">FMN</keyword>
<dbReference type="FunFam" id="3.20.20.70:FF:000056">
    <property type="entry name" value="hydroxyacid oxidase 2"/>
    <property type="match status" value="1"/>
</dbReference>
<sequence>MPCGAIYKPKNCKKASLETMKNIEDFERCAPALLDPLSRDYIWAGSGNQQTLWENKEAYKRIWIKKRVLRRMVNYTSETTVLGQKVGLPIGIAPTAGHTLFHPEGERGTIEGASSMGAIMILNSLSLRSLEQVASYVPAETVKWMQTYIYPNRNIVIDIVRRAEKAGYSALVVTVDEPYEFEIRCNVRSRFFEREVYVGFPNIRAGVDEIVADPSLTFHDIAWLVNITRLPIVVKGIMTAEDAKLAAEAGASAIYVSNHGGRELDGCLPTIEVLHEIVSTVNSAYPLIEVYVDGGIRSGSDVFKALALGAKAVFVGRPALWGLTMKGKEGVKKVLSILKQEFTEVMIHAGFNNPTQITYSSVVKKQSCSPY</sequence>
<evidence type="ECO:0000256" key="3">
    <source>
        <dbReference type="ARBA" id="ARBA00022630"/>
    </source>
</evidence>
<comment type="catalytic activity">
    <reaction evidence="7">
        <text>a (2S)-2-hydroxycarboxylate + O2 = a 2-oxocarboxylate + H2O2</text>
        <dbReference type="Rhea" id="RHEA:16789"/>
        <dbReference type="ChEBI" id="CHEBI:15379"/>
        <dbReference type="ChEBI" id="CHEBI:16240"/>
        <dbReference type="ChEBI" id="CHEBI:35179"/>
        <dbReference type="ChEBI" id="CHEBI:58123"/>
        <dbReference type="EC" id="1.1.3.15"/>
    </reaction>
    <physiologicalReaction direction="left-to-right" evidence="7">
        <dbReference type="Rhea" id="RHEA:16790"/>
    </physiologicalReaction>
</comment>
<feature type="binding site" evidence="10">
    <location>
        <begin position="316"/>
        <end position="317"/>
    </location>
    <ligand>
        <name>FMN</name>
        <dbReference type="ChEBI" id="CHEBI:58210"/>
    </ligand>
</feature>
<evidence type="ECO:0000256" key="9">
    <source>
        <dbReference type="PIRSR" id="PIRSR000138-1"/>
    </source>
</evidence>
<dbReference type="Gene3D" id="3.20.20.70">
    <property type="entry name" value="Aldolase class I"/>
    <property type="match status" value="1"/>
</dbReference>
<feature type="binding site" evidence="10">
    <location>
        <begin position="94"/>
        <end position="96"/>
    </location>
    <ligand>
        <name>FMN</name>
        <dbReference type="ChEBI" id="CHEBI:58210"/>
    </ligand>
</feature>
<evidence type="ECO:0000256" key="7">
    <source>
        <dbReference type="ARBA" id="ARBA00029325"/>
    </source>
</evidence>
<evidence type="ECO:0000259" key="11">
    <source>
        <dbReference type="PROSITE" id="PS51349"/>
    </source>
</evidence>
<dbReference type="Proteomes" id="UP000886998">
    <property type="component" value="Unassembled WGS sequence"/>
</dbReference>
<comment type="cofactor">
    <cofactor evidence="1">
        <name>FMN</name>
        <dbReference type="ChEBI" id="CHEBI:58210"/>
    </cofactor>
</comment>
<dbReference type="InterPro" id="IPR012133">
    <property type="entry name" value="Alpha-hydoxy_acid_DH_FMN"/>
</dbReference>
<dbReference type="InterPro" id="IPR013785">
    <property type="entry name" value="Aldolase_TIM"/>
</dbReference>
<organism evidence="12 13">
    <name type="scientific">Trichonephila inaurata madagascariensis</name>
    <dbReference type="NCBI Taxonomy" id="2747483"/>
    <lineage>
        <taxon>Eukaryota</taxon>
        <taxon>Metazoa</taxon>
        <taxon>Ecdysozoa</taxon>
        <taxon>Arthropoda</taxon>
        <taxon>Chelicerata</taxon>
        <taxon>Arachnida</taxon>
        <taxon>Araneae</taxon>
        <taxon>Araneomorphae</taxon>
        <taxon>Entelegynae</taxon>
        <taxon>Araneoidea</taxon>
        <taxon>Nephilidae</taxon>
        <taxon>Trichonephila</taxon>
        <taxon>Trichonephila inaurata</taxon>
    </lineage>
</organism>
<keyword evidence="5" id="KW-0560">Oxidoreductase</keyword>
<feature type="binding site" evidence="10">
    <location>
        <begin position="293"/>
        <end position="297"/>
    </location>
    <ligand>
        <name>FMN</name>
        <dbReference type="ChEBI" id="CHEBI:58210"/>
    </ligand>
</feature>
<feature type="binding site" evidence="10">
    <location>
        <position position="41"/>
    </location>
    <ligand>
        <name>glyoxylate</name>
        <dbReference type="ChEBI" id="CHEBI:36655"/>
    </ligand>
</feature>
<dbReference type="Pfam" id="PF01070">
    <property type="entry name" value="FMN_dh"/>
    <property type="match status" value="1"/>
</dbReference>
<feature type="domain" description="FMN hydroxy acid dehydrogenase" evidence="11">
    <location>
        <begin position="15"/>
        <end position="367"/>
    </location>
</feature>
<keyword evidence="13" id="KW-1185">Reference proteome</keyword>
<evidence type="ECO:0000313" key="13">
    <source>
        <dbReference type="Proteomes" id="UP000886998"/>
    </source>
</evidence>
<comment type="similarity">
    <text evidence="6">Belongs to the FMN-dependent alpha-hydroxy acid dehydrogenase family.</text>
</comment>
<dbReference type="PROSITE" id="PS51349">
    <property type="entry name" value="FMN_HYDROXY_ACID_DH_2"/>
    <property type="match status" value="1"/>
</dbReference>
<dbReference type="AlphaFoldDB" id="A0A8X6JML0"/>
<accession>A0A8X6JML0</accession>
<dbReference type="OrthoDB" id="6429148at2759"/>
<protein>
    <recommendedName>
        <fullName evidence="2">(S)-2-hydroxy-acid oxidase</fullName>
        <ecNumber evidence="2">1.1.3.15</ecNumber>
    </recommendedName>
</protein>
<dbReference type="CDD" id="cd02809">
    <property type="entry name" value="alpha_hydroxyacid_oxid_FMN"/>
    <property type="match status" value="1"/>
</dbReference>
<comment type="catalytic activity">
    <reaction evidence="8">
        <text>2-hydroxyoctanoate + O2 = 2-oxooctanoate + H2O2</text>
        <dbReference type="Rhea" id="RHEA:67940"/>
        <dbReference type="ChEBI" id="CHEBI:15379"/>
        <dbReference type="ChEBI" id="CHEBI:16240"/>
        <dbReference type="ChEBI" id="CHEBI:133514"/>
        <dbReference type="ChEBI" id="CHEBI:176689"/>
    </reaction>
    <physiologicalReaction direction="left-to-right" evidence="8">
        <dbReference type="Rhea" id="RHEA:67941"/>
    </physiologicalReaction>
</comment>
<reference evidence="12" key="1">
    <citation type="submission" date="2020-08" db="EMBL/GenBank/DDBJ databases">
        <title>Multicomponent nature underlies the extraordinary mechanical properties of spider dragline silk.</title>
        <authorList>
            <person name="Kono N."/>
            <person name="Nakamura H."/>
            <person name="Mori M."/>
            <person name="Yoshida Y."/>
            <person name="Ohtoshi R."/>
            <person name="Malay A.D."/>
            <person name="Moran D.A.P."/>
            <person name="Tomita M."/>
            <person name="Numata K."/>
            <person name="Arakawa K."/>
        </authorList>
    </citation>
    <scope>NUCLEOTIDE SEQUENCE</scope>
</reference>
<evidence type="ECO:0000256" key="2">
    <source>
        <dbReference type="ARBA" id="ARBA00013087"/>
    </source>
</evidence>
<feature type="binding site" evidence="10">
    <location>
        <position position="259"/>
    </location>
    <ligand>
        <name>glyoxylate</name>
        <dbReference type="ChEBI" id="CHEBI:36655"/>
    </ligand>
</feature>
<dbReference type="GO" id="GO:0005777">
    <property type="term" value="C:peroxisome"/>
    <property type="evidence" value="ECO:0007669"/>
    <property type="project" value="UniProtKB-ARBA"/>
</dbReference>
<dbReference type="EC" id="1.1.3.15" evidence="2"/>
<feature type="binding site" evidence="10">
    <location>
        <position position="174"/>
    </location>
    <ligand>
        <name>FMN</name>
        <dbReference type="ChEBI" id="CHEBI:58210"/>
    </ligand>
</feature>
<dbReference type="InterPro" id="IPR037396">
    <property type="entry name" value="FMN_HAD"/>
</dbReference>
<dbReference type="SUPFAM" id="SSF51395">
    <property type="entry name" value="FMN-linked oxidoreductases"/>
    <property type="match status" value="1"/>
</dbReference>
<comment type="caution">
    <text evidence="12">The sequence shown here is derived from an EMBL/GenBank/DDBJ whole genome shotgun (WGS) entry which is preliminary data.</text>
</comment>
<feature type="binding site" evidence="10">
    <location>
        <position position="257"/>
    </location>
    <ligand>
        <name>FMN</name>
        <dbReference type="ChEBI" id="CHEBI:58210"/>
    </ligand>
</feature>
<keyword evidence="3 10" id="KW-0285">Flavoprotein</keyword>
<proteinExistence type="inferred from homology"/>
<evidence type="ECO:0000313" key="12">
    <source>
        <dbReference type="EMBL" id="GFS44312.1"/>
    </source>
</evidence>
<dbReference type="PANTHER" id="PTHR10578">
    <property type="entry name" value="S -2-HYDROXY-ACID OXIDASE-RELATED"/>
    <property type="match status" value="1"/>
</dbReference>
<evidence type="ECO:0000256" key="8">
    <source>
        <dbReference type="ARBA" id="ARBA00029327"/>
    </source>
</evidence>
<dbReference type="PIRSF" id="PIRSF000138">
    <property type="entry name" value="Al-hdrx_acd_dh"/>
    <property type="match status" value="1"/>
</dbReference>
<dbReference type="PANTHER" id="PTHR10578:SF107">
    <property type="entry name" value="2-HYDROXYACID OXIDASE 1"/>
    <property type="match status" value="1"/>
</dbReference>
<evidence type="ECO:0000256" key="5">
    <source>
        <dbReference type="ARBA" id="ARBA00023002"/>
    </source>
</evidence>
<feature type="binding site" evidence="10">
    <location>
        <position position="146"/>
    </location>
    <ligand>
        <name>FMN</name>
        <dbReference type="ChEBI" id="CHEBI:58210"/>
    </ligand>
</feature>
<feature type="binding site" evidence="10">
    <location>
        <position position="235"/>
    </location>
    <ligand>
        <name>FMN</name>
        <dbReference type="ChEBI" id="CHEBI:58210"/>
    </ligand>
</feature>
<name>A0A8X6JML0_9ARAC</name>
<evidence type="ECO:0000256" key="10">
    <source>
        <dbReference type="PIRSR" id="PIRSR000138-2"/>
    </source>
</evidence>
<dbReference type="GO" id="GO:0010181">
    <property type="term" value="F:FMN binding"/>
    <property type="evidence" value="ECO:0007669"/>
    <property type="project" value="InterPro"/>
</dbReference>